<reference evidence="3 4" key="1">
    <citation type="submission" date="2019-04" db="EMBL/GenBank/DDBJ databases">
        <title>Annotation for the trematode Fasciola gigantica.</title>
        <authorList>
            <person name="Choi Y.-J."/>
        </authorList>
    </citation>
    <scope>NUCLEOTIDE SEQUENCE [LARGE SCALE GENOMIC DNA]</scope>
    <source>
        <strain evidence="3">Uganda_cow_1</strain>
    </source>
</reference>
<dbReference type="EMBL" id="SUNJ01009308">
    <property type="protein sequence ID" value="TPP60532.1"/>
    <property type="molecule type" value="Genomic_DNA"/>
</dbReference>
<sequence>MSSSENSKVDFYDNFYRDLENIKSELSEAEEKMMQICDQICKECYENIDSLSAEALEKAVEVSMALESGGSIINMERRISSEKSAEALELGEESRGELHKVTEEEVGSLEWEKENGRLPVRSDLE</sequence>
<evidence type="ECO:0000313" key="4">
    <source>
        <dbReference type="Proteomes" id="UP000316759"/>
    </source>
</evidence>
<evidence type="ECO:0000313" key="3">
    <source>
        <dbReference type="EMBL" id="TPP60532.1"/>
    </source>
</evidence>
<protein>
    <submittedName>
        <fullName evidence="3">Uncharacterized protein</fullName>
    </submittedName>
</protein>
<feature type="region of interest" description="Disordered" evidence="2">
    <location>
        <begin position="84"/>
        <end position="112"/>
    </location>
</feature>
<name>A0A504YFL4_FASGI</name>
<dbReference type="OrthoDB" id="6245184at2759"/>
<gene>
    <name evidence="3" type="ORF">FGIG_07894</name>
</gene>
<dbReference type="Proteomes" id="UP000316759">
    <property type="component" value="Unassembled WGS sequence"/>
</dbReference>
<keyword evidence="4" id="KW-1185">Reference proteome</keyword>
<organism evidence="3 4">
    <name type="scientific">Fasciola gigantica</name>
    <name type="common">Giant liver fluke</name>
    <dbReference type="NCBI Taxonomy" id="46835"/>
    <lineage>
        <taxon>Eukaryota</taxon>
        <taxon>Metazoa</taxon>
        <taxon>Spiralia</taxon>
        <taxon>Lophotrochozoa</taxon>
        <taxon>Platyhelminthes</taxon>
        <taxon>Trematoda</taxon>
        <taxon>Digenea</taxon>
        <taxon>Plagiorchiida</taxon>
        <taxon>Echinostomata</taxon>
        <taxon>Echinostomatoidea</taxon>
        <taxon>Fasciolidae</taxon>
        <taxon>Fasciola</taxon>
    </lineage>
</organism>
<feature type="coiled-coil region" evidence="1">
    <location>
        <begin position="12"/>
        <end position="39"/>
    </location>
</feature>
<evidence type="ECO:0000256" key="2">
    <source>
        <dbReference type="SAM" id="MobiDB-lite"/>
    </source>
</evidence>
<feature type="compositionally biased region" description="Basic and acidic residues" evidence="2">
    <location>
        <begin position="84"/>
        <end position="103"/>
    </location>
</feature>
<keyword evidence="1" id="KW-0175">Coiled coil</keyword>
<evidence type="ECO:0000256" key="1">
    <source>
        <dbReference type="SAM" id="Coils"/>
    </source>
</evidence>
<comment type="caution">
    <text evidence="3">The sequence shown here is derived from an EMBL/GenBank/DDBJ whole genome shotgun (WGS) entry which is preliminary data.</text>
</comment>
<proteinExistence type="predicted"/>
<accession>A0A504YFL4</accession>
<dbReference type="AlphaFoldDB" id="A0A504YFL4"/>